<reference evidence="2 3" key="1">
    <citation type="journal article" date="2014" name="FEMS Microbiol. Lett.">
        <title>Genome sequencing analysis reveals virulence-related gene content of Ochrobactrum intermedium strain 229E, a urease-positive strain isolated from the human gastric niche.</title>
        <authorList>
            <person name="Kulkarni G.J."/>
            <person name="Shetty S."/>
            <person name="Dharne M.S."/>
            <person name="Shouche Y.S."/>
        </authorList>
    </citation>
    <scope>NUCLEOTIDE SEQUENCE [LARGE SCALE GENOMIC DNA]</scope>
    <source>
        <strain evidence="2 3">229E</strain>
    </source>
</reference>
<evidence type="ECO:0000313" key="2">
    <source>
        <dbReference type="EMBL" id="ERL99757.1"/>
    </source>
</evidence>
<evidence type="ECO:0000256" key="1">
    <source>
        <dbReference type="SAM" id="MobiDB-lite"/>
    </source>
</evidence>
<name>U4V3W0_9HYPH</name>
<gene>
    <name evidence="2" type="ORF">Q644_08980</name>
</gene>
<organism evidence="2 3">
    <name type="scientific">Brucella intermedia 229E</name>
    <dbReference type="NCBI Taxonomy" id="1337887"/>
    <lineage>
        <taxon>Bacteria</taxon>
        <taxon>Pseudomonadati</taxon>
        <taxon>Pseudomonadota</taxon>
        <taxon>Alphaproteobacteria</taxon>
        <taxon>Hyphomicrobiales</taxon>
        <taxon>Brucellaceae</taxon>
        <taxon>Brucella/Ochrobactrum group</taxon>
        <taxon>Brucella</taxon>
    </lineage>
</organism>
<dbReference type="EMBL" id="ASXJ01000363">
    <property type="protein sequence ID" value="ERL99757.1"/>
    <property type="molecule type" value="Genomic_DNA"/>
</dbReference>
<comment type="caution">
    <text evidence="2">The sequence shown here is derived from an EMBL/GenBank/DDBJ whole genome shotgun (WGS) entry which is preliminary data.</text>
</comment>
<evidence type="ECO:0000313" key="3">
    <source>
        <dbReference type="Proteomes" id="UP000016842"/>
    </source>
</evidence>
<feature type="region of interest" description="Disordered" evidence="1">
    <location>
        <begin position="204"/>
        <end position="226"/>
    </location>
</feature>
<accession>U4V3W0</accession>
<sequence>MEVVAETGIPATEPSAARQLALEEGDLNARLKAKGMYSIDEMMGGNLPIDKWRVHSGMTDLTFFGEWLERKSREYLTMKAAYDVGDKDESDELYEWVLAHYGAFHDVLVNFRAALSTPPDHADAGKVEGDGRADLERFWRPISEADKSITFEQTFDTGDGKSMTIRNSDHYWVRDADGRVYEATWSDHKGGYWWDLEGESPVDPVEYMPHPPSLRSAPPASEKEKS</sequence>
<protein>
    <submittedName>
        <fullName evidence="2">Uncharacterized protein</fullName>
    </submittedName>
</protein>
<dbReference type="PATRIC" id="fig|1337887.3.peg.5257"/>
<dbReference type="AlphaFoldDB" id="U4V3W0"/>
<proteinExistence type="predicted"/>
<dbReference type="Proteomes" id="UP000016842">
    <property type="component" value="Unassembled WGS sequence"/>
</dbReference>